<feature type="domain" description="Helicase C-terminal" evidence="9">
    <location>
        <begin position="227"/>
        <end position="380"/>
    </location>
</feature>
<dbReference type="InterPro" id="IPR032284">
    <property type="entry name" value="RecQ_Zn-bd"/>
</dbReference>
<evidence type="ECO:0000256" key="4">
    <source>
        <dbReference type="ARBA" id="ARBA00022840"/>
    </source>
</evidence>
<reference evidence="10" key="1">
    <citation type="journal article" date="2020" name="mSystems">
        <title>Genome- and Community-Level Interaction Insights into Carbon Utilization and Element Cycling Functions of Hydrothermarchaeota in Hydrothermal Sediment.</title>
        <authorList>
            <person name="Zhou Z."/>
            <person name="Liu Y."/>
            <person name="Xu W."/>
            <person name="Pan J."/>
            <person name="Luo Z.H."/>
            <person name="Li M."/>
        </authorList>
    </citation>
    <scope>NUCLEOTIDE SEQUENCE [LARGE SCALE GENOMIC DNA]</scope>
    <source>
        <strain evidence="10">HyVt-577</strain>
    </source>
</reference>
<dbReference type="GO" id="GO:0005524">
    <property type="term" value="F:ATP binding"/>
    <property type="evidence" value="ECO:0007669"/>
    <property type="project" value="UniProtKB-KW"/>
</dbReference>
<organism evidence="10">
    <name type="scientific">Caldithrix abyssi</name>
    <dbReference type="NCBI Taxonomy" id="187145"/>
    <lineage>
        <taxon>Bacteria</taxon>
        <taxon>Pseudomonadati</taxon>
        <taxon>Calditrichota</taxon>
        <taxon>Calditrichia</taxon>
        <taxon>Calditrichales</taxon>
        <taxon>Calditrichaceae</taxon>
        <taxon>Caldithrix</taxon>
    </lineage>
</organism>
<dbReference type="GO" id="GO:0006310">
    <property type="term" value="P:DNA recombination"/>
    <property type="evidence" value="ECO:0007669"/>
    <property type="project" value="InterPro"/>
</dbReference>
<comment type="caution">
    <text evidence="10">The sequence shown here is derived from an EMBL/GenBank/DDBJ whole genome shotgun (WGS) entry which is preliminary data.</text>
</comment>
<dbReference type="InterPro" id="IPR004589">
    <property type="entry name" value="DNA_helicase_ATP-dep_RecQ"/>
</dbReference>
<dbReference type="AlphaFoldDB" id="A0A7V4U068"/>
<dbReference type="InterPro" id="IPR011545">
    <property type="entry name" value="DEAD/DEAH_box_helicase_dom"/>
</dbReference>
<dbReference type="SMART" id="SM00487">
    <property type="entry name" value="DEXDc"/>
    <property type="match status" value="1"/>
</dbReference>
<evidence type="ECO:0000256" key="5">
    <source>
        <dbReference type="ARBA" id="ARBA00044535"/>
    </source>
</evidence>
<dbReference type="SMART" id="SM00490">
    <property type="entry name" value="HELICc"/>
    <property type="match status" value="1"/>
</dbReference>
<evidence type="ECO:0000256" key="3">
    <source>
        <dbReference type="ARBA" id="ARBA00022806"/>
    </source>
</evidence>
<evidence type="ECO:0000256" key="6">
    <source>
        <dbReference type="ARBA" id="ARBA00044550"/>
    </source>
</evidence>
<dbReference type="Gene3D" id="1.10.10.10">
    <property type="entry name" value="Winged helix-like DNA-binding domain superfamily/Winged helix DNA-binding domain"/>
    <property type="match status" value="1"/>
</dbReference>
<evidence type="ECO:0000259" key="8">
    <source>
        <dbReference type="PROSITE" id="PS51192"/>
    </source>
</evidence>
<dbReference type="GO" id="GO:0016787">
    <property type="term" value="F:hydrolase activity"/>
    <property type="evidence" value="ECO:0007669"/>
    <property type="project" value="UniProtKB-KW"/>
</dbReference>
<dbReference type="Proteomes" id="UP000885779">
    <property type="component" value="Unassembled WGS sequence"/>
</dbReference>
<dbReference type="SUPFAM" id="SSF52540">
    <property type="entry name" value="P-loop containing nucleoside triphosphate hydrolases"/>
    <property type="match status" value="1"/>
</dbReference>
<feature type="domain" description="Helicase ATP-binding" evidence="8">
    <location>
        <begin position="33"/>
        <end position="201"/>
    </location>
</feature>
<dbReference type="InterPro" id="IPR027417">
    <property type="entry name" value="P-loop_NTPase"/>
</dbReference>
<evidence type="ECO:0000256" key="1">
    <source>
        <dbReference type="ARBA" id="ARBA00022741"/>
    </source>
</evidence>
<dbReference type="GO" id="GO:0005694">
    <property type="term" value="C:chromosome"/>
    <property type="evidence" value="ECO:0007669"/>
    <property type="project" value="TreeGrafter"/>
</dbReference>
<dbReference type="PROSITE" id="PS51194">
    <property type="entry name" value="HELICASE_CTER"/>
    <property type="match status" value="1"/>
</dbReference>
<dbReference type="FunFam" id="3.40.50.300:FF:001363">
    <property type="entry name" value="ATP-dependent DNA helicase RecQ"/>
    <property type="match status" value="1"/>
</dbReference>
<dbReference type="InterPro" id="IPR036388">
    <property type="entry name" value="WH-like_DNA-bd_sf"/>
</dbReference>
<keyword evidence="1" id="KW-0547">Nucleotide-binding</keyword>
<dbReference type="GO" id="GO:0005737">
    <property type="term" value="C:cytoplasm"/>
    <property type="evidence" value="ECO:0007669"/>
    <property type="project" value="TreeGrafter"/>
</dbReference>
<dbReference type="GO" id="GO:0003676">
    <property type="term" value="F:nucleic acid binding"/>
    <property type="evidence" value="ECO:0007669"/>
    <property type="project" value="InterPro"/>
</dbReference>
<feature type="transmembrane region" description="Helical" evidence="7">
    <location>
        <begin position="56"/>
        <end position="77"/>
    </location>
</feature>
<name>A0A7V4U068_CALAY</name>
<protein>
    <recommendedName>
        <fullName evidence="5">ATP-dependent DNA helicase RecQ</fullName>
    </recommendedName>
    <alternativeName>
        <fullName evidence="6">DNA 3'-5' helicase RecQ</fullName>
    </alternativeName>
</protein>
<keyword evidence="4" id="KW-0067">ATP-binding</keyword>
<dbReference type="Pfam" id="PF00270">
    <property type="entry name" value="DEAD"/>
    <property type="match status" value="1"/>
</dbReference>
<sequence length="496" mass="57319">MTSPLQNTGLTPEEALRHYFGFNAFRGRQAEIIHQVLQRRSVLAIMPTGSGKSLLYQLPALLLPGLTIVISPLIALMKDQVDALRRKDIAATFVNSSLSKKEREHRYANLRRGQYKLLYVTPERFRKNDFTDLIRQREISLMAVDEAHCISQWGHDFRPDYTRLKDIRALLNHPPVIALTATATPEIQKDIIAQLGLSSAETVLFHEGINRPNLFLRVDTVWGEKEKLERIIRFRKEHAGAGIIYFSLIKDLKGMSDLLSRHGIRHLTYHGDLDAQERKRVQERFMREEGQLILATNAFGLGVDKEDIRFVLHAQIPASLESYYQEIGRAGRDGKPAQCLLFYDEQDLNIHMEFIKWNNPSAEFYHRAYQLLAGQLERINAEGLDYFKEQLTYKNRRDYRTETVLNIFERWGVTEGSLDEKNLRLAGPLPARLLDQDFLDIKMKREQERLYKMMLYAKLDTCRKAYIHEYFGIEHPSACGACDNDASVEQATQPIL</sequence>
<keyword evidence="2" id="KW-0378">Hydrolase</keyword>
<keyword evidence="7" id="KW-0812">Transmembrane</keyword>
<keyword evidence="3 10" id="KW-0347">Helicase</keyword>
<dbReference type="Gene3D" id="3.40.50.300">
    <property type="entry name" value="P-loop containing nucleotide triphosphate hydrolases"/>
    <property type="match status" value="2"/>
</dbReference>
<dbReference type="InterPro" id="IPR014001">
    <property type="entry name" value="Helicase_ATP-bd"/>
</dbReference>
<dbReference type="PANTHER" id="PTHR13710">
    <property type="entry name" value="DNA HELICASE RECQ FAMILY MEMBER"/>
    <property type="match status" value="1"/>
</dbReference>
<dbReference type="GO" id="GO:0006281">
    <property type="term" value="P:DNA repair"/>
    <property type="evidence" value="ECO:0007669"/>
    <property type="project" value="TreeGrafter"/>
</dbReference>
<accession>A0A7V4U068</accession>
<proteinExistence type="predicted"/>
<dbReference type="EMBL" id="DRQG01000072">
    <property type="protein sequence ID" value="HGY55575.1"/>
    <property type="molecule type" value="Genomic_DNA"/>
</dbReference>
<dbReference type="PANTHER" id="PTHR13710:SF150">
    <property type="entry name" value="ATP-DEPENDENT DNA HELICASE RECQ"/>
    <property type="match status" value="1"/>
</dbReference>
<dbReference type="PROSITE" id="PS51192">
    <property type="entry name" value="HELICASE_ATP_BIND_1"/>
    <property type="match status" value="1"/>
</dbReference>
<evidence type="ECO:0000313" key="10">
    <source>
        <dbReference type="EMBL" id="HGY55575.1"/>
    </source>
</evidence>
<dbReference type="GO" id="GO:0009378">
    <property type="term" value="F:four-way junction helicase activity"/>
    <property type="evidence" value="ECO:0007669"/>
    <property type="project" value="TreeGrafter"/>
</dbReference>
<evidence type="ECO:0000256" key="7">
    <source>
        <dbReference type="SAM" id="Phobius"/>
    </source>
</evidence>
<evidence type="ECO:0000259" key="9">
    <source>
        <dbReference type="PROSITE" id="PS51194"/>
    </source>
</evidence>
<keyword evidence="7" id="KW-1133">Transmembrane helix</keyword>
<dbReference type="Pfam" id="PF16124">
    <property type="entry name" value="RecQ_Zn_bind"/>
    <property type="match status" value="1"/>
</dbReference>
<dbReference type="GO" id="GO:0043138">
    <property type="term" value="F:3'-5' DNA helicase activity"/>
    <property type="evidence" value="ECO:0007669"/>
    <property type="project" value="TreeGrafter"/>
</dbReference>
<dbReference type="InterPro" id="IPR001650">
    <property type="entry name" value="Helicase_C-like"/>
</dbReference>
<dbReference type="Pfam" id="PF00271">
    <property type="entry name" value="Helicase_C"/>
    <property type="match status" value="1"/>
</dbReference>
<keyword evidence="7" id="KW-0472">Membrane</keyword>
<dbReference type="CDD" id="cd17920">
    <property type="entry name" value="DEXHc_RecQ"/>
    <property type="match status" value="1"/>
</dbReference>
<dbReference type="NCBIfam" id="TIGR00614">
    <property type="entry name" value="recQ_fam"/>
    <property type="match status" value="1"/>
</dbReference>
<gene>
    <name evidence="10" type="ORF">ENK44_07745</name>
</gene>
<evidence type="ECO:0000256" key="2">
    <source>
        <dbReference type="ARBA" id="ARBA00022801"/>
    </source>
</evidence>